<dbReference type="EMBL" id="MK751330">
    <property type="protein sequence ID" value="QDF43964.1"/>
    <property type="molecule type" value="mRNA"/>
</dbReference>
<sequence>MSIGDANNLWCGASQCCDDELGLATVTQWRIKGCDVKLCCQIMDKPKFKIDQFD</sequence>
<organism evidence="1">
    <name type="scientific">Aquilaria malaccensis</name>
    <dbReference type="NCBI Taxonomy" id="223753"/>
    <lineage>
        <taxon>Eukaryota</taxon>
        <taxon>Viridiplantae</taxon>
        <taxon>Streptophyta</taxon>
        <taxon>Embryophyta</taxon>
        <taxon>Tracheophyta</taxon>
        <taxon>Spermatophyta</taxon>
        <taxon>Magnoliopsida</taxon>
        <taxon>eudicotyledons</taxon>
        <taxon>Gunneridae</taxon>
        <taxon>Pentapetalae</taxon>
        <taxon>rosids</taxon>
        <taxon>malvids</taxon>
        <taxon>Malvales</taxon>
        <taxon>Thymelaeaceae</taxon>
        <taxon>Aquilaria</taxon>
    </lineage>
</organism>
<accession>A0A4Y6GN33</accession>
<name>A0A4Y6GN33_9ROSI</name>
<protein>
    <submittedName>
        <fullName evidence="1">Uncharacterized protein</fullName>
    </submittedName>
</protein>
<dbReference type="AlphaFoldDB" id="A0A4Y6GN33"/>
<proteinExistence type="evidence at transcript level"/>
<evidence type="ECO:0000313" key="1">
    <source>
        <dbReference type="EMBL" id="QDF43964.1"/>
    </source>
</evidence>
<reference evidence="1" key="1">
    <citation type="submission" date="2019-04" db="EMBL/GenBank/DDBJ databases">
        <authorList>
            <person name="Islam M.R."/>
            <person name="Banu S."/>
        </authorList>
    </citation>
    <scope>NUCLEOTIDE SEQUENCE</scope>
    <source>
        <strain evidence="1">TDF-29</strain>
    </source>
</reference>